<dbReference type="GO" id="GO:0004806">
    <property type="term" value="F:triacylglycerol lipase activity"/>
    <property type="evidence" value="ECO:0007669"/>
    <property type="project" value="TreeGrafter"/>
</dbReference>
<dbReference type="EMBL" id="JAIHNG010000025">
    <property type="protein sequence ID" value="KAI5967612.1"/>
    <property type="molecule type" value="Genomic_DNA"/>
</dbReference>
<organism evidence="4 5">
    <name type="scientific">Candida theae</name>
    <dbReference type="NCBI Taxonomy" id="1198502"/>
    <lineage>
        <taxon>Eukaryota</taxon>
        <taxon>Fungi</taxon>
        <taxon>Dikarya</taxon>
        <taxon>Ascomycota</taxon>
        <taxon>Saccharomycotina</taxon>
        <taxon>Pichiomycetes</taxon>
        <taxon>Debaryomycetaceae</taxon>
        <taxon>Candida/Lodderomyces clade</taxon>
        <taxon>Candida</taxon>
    </lineage>
</organism>
<dbReference type="RefSeq" id="XP_051611175.1">
    <property type="nucleotide sequence ID" value="XM_051752437.1"/>
</dbReference>
<dbReference type="InterPro" id="IPR002347">
    <property type="entry name" value="SDR_fam"/>
</dbReference>
<dbReference type="PRINTS" id="PR00080">
    <property type="entry name" value="SDRFAMILY"/>
</dbReference>
<dbReference type="InterPro" id="IPR020904">
    <property type="entry name" value="Sc_DH/Rdtase_CS"/>
</dbReference>
<dbReference type="InterPro" id="IPR036291">
    <property type="entry name" value="NAD(P)-bd_dom_sf"/>
</dbReference>
<evidence type="ECO:0000256" key="2">
    <source>
        <dbReference type="ARBA" id="ARBA00022857"/>
    </source>
</evidence>
<dbReference type="Gene3D" id="3.40.50.720">
    <property type="entry name" value="NAD(P)-binding Rossmann-like Domain"/>
    <property type="match status" value="1"/>
</dbReference>
<evidence type="ECO:0000313" key="4">
    <source>
        <dbReference type="EMBL" id="KAI5967612.1"/>
    </source>
</evidence>
<keyword evidence="2" id="KW-0521">NADP</keyword>
<dbReference type="Pfam" id="PF00106">
    <property type="entry name" value="adh_short"/>
    <property type="match status" value="1"/>
</dbReference>
<dbReference type="AlphaFoldDB" id="A0AAD5G0Z5"/>
<dbReference type="GO" id="GO:0005811">
    <property type="term" value="C:lipid droplet"/>
    <property type="evidence" value="ECO:0007669"/>
    <property type="project" value="TreeGrafter"/>
</dbReference>
<name>A0AAD5G0Z5_9ASCO</name>
<protein>
    <submittedName>
        <fullName evidence="4">Uncharacterized protein</fullName>
    </submittedName>
</protein>
<dbReference type="GO" id="GO:0019433">
    <property type="term" value="P:triglyceride catabolic process"/>
    <property type="evidence" value="ECO:0007669"/>
    <property type="project" value="TreeGrafter"/>
</dbReference>
<keyword evidence="5" id="KW-1185">Reference proteome</keyword>
<dbReference type="GO" id="GO:0006654">
    <property type="term" value="P:phosphatidic acid biosynthetic process"/>
    <property type="evidence" value="ECO:0007669"/>
    <property type="project" value="TreeGrafter"/>
</dbReference>
<dbReference type="GO" id="GO:0005783">
    <property type="term" value="C:endoplasmic reticulum"/>
    <property type="evidence" value="ECO:0007669"/>
    <property type="project" value="TreeGrafter"/>
</dbReference>
<accession>A0AAD5G0Z5</accession>
<comment type="similarity">
    <text evidence="1">Belongs to the short-chain dehydrogenases/reductases (SDR) family.</text>
</comment>
<reference evidence="4 5" key="1">
    <citation type="journal article" date="2022" name="DNA Res.">
        <title>Genome analysis of five recently described species of the CUG-Ser clade uncovers Candida theae as a new hybrid lineage with pathogenic potential in the Candida parapsilosis species complex.</title>
        <authorList>
            <person name="Mixao V."/>
            <person name="Del Olmo V."/>
            <person name="Hegedusova E."/>
            <person name="Saus E."/>
            <person name="Pryszcz L."/>
            <person name="Cillingova A."/>
            <person name="Nosek J."/>
            <person name="Gabaldon T."/>
        </authorList>
    </citation>
    <scope>NUCLEOTIDE SEQUENCE [LARGE SCALE GENOMIC DNA]</scope>
    <source>
        <strain evidence="4 5">CBS 12239</strain>
    </source>
</reference>
<keyword evidence="3" id="KW-0560">Oxidoreductase</keyword>
<dbReference type="PANTHER" id="PTHR44169:SF6">
    <property type="entry name" value="NADPH-DEPENDENT 1-ACYLDIHYDROXYACETONE PHOSPHATE REDUCTASE"/>
    <property type="match status" value="1"/>
</dbReference>
<evidence type="ECO:0000256" key="3">
    <source>
        <dbReference type="ARBA" id="ARBA00023002"/>
    </source>
</evidence>
<dbReference type="Proteomes" id="UP001204833">
    <property type="component" value="Unassembled WGS sequence"/>
</dbReference>
<dbReference type="PROSITE" id="PS00061">
    <property type="entry name" value="ADH_SHORT"/>
    <property type="match status" value="1"/>
</dbReference>
<gene>
    <name evidence="4" type="ORF">KGF57_000306</name>
</gene>
<comment type="caution">
    <text evidence="4">The sequence shown here is derived from an EMBL/GenBank/DDBJ whole genome shotgun (WGS) entry which is preliminary data.</text>
</comment>
<evidence type="ECO:0000256" key="1">
    <source>
        <dbReference type="ARBA" id="ARBA00006484"/>
    </source>
</evidence>
<proteinExistence type="inferred from homology"/>
<dbReference type="GO" id="GO:0000140">
    <property type="term" value="F:acylglycerone-phosphate reductase (NADP+) activity"/>
    <property type="evidence" value="ECO:0007669"/>
    <property type="project" value="TreeGrafter"/>
</dbReference>
<dbReference type="GeneID" id="76148366"/>
<sequence length="153" mass="16546">MSQSKSNLDDIKRLKDVVFEEAGGYLDILYNNAGIAYGGPAICGDEAKVDKIIQVNLTAYIHVTKHLAPYVINAKGTILFTSSVAARIPLAWTSFYCATKAGIDAYALSLHGEMEPFGVKVHSVITGGVNTAIGGNYRVEEAEKVFFELTISR</sequence>
<dbReference type="PRINTS" id="PR00081">
    <property type="entry name" value="GDHRDH"/>
</dbReference>
<dbReference type="PANTHER" id="PTHR44169">
    <property type="entry name" value="NADPH-DEPENDENT 1-ACYLDIHYDROXYACETONE PHOSPHATE REDUCTASE"/>
    <property type="match status" value="1"/>
</dbReference>
<evidence type="ECO:0000313" key="5">
    <source>
        <dbReference type="Proteomes" id="UP001204833"/>
    </source>
</evidence>
<dbReference type="SUPFAM" id="SSF51735">
    <property type="entry name" value="NAD(P)-binding Rossmann-fold domains"/>
    <property type="match status" value="1"/>
</dbReference>